<proteinExistence type="predicted"/>
<accession>A0A158PQK7</accession>
<keyword evidence="2" id="KW-1185">Reference proteome</keyword>
<dbReference type="STRING" id="6280.A0A158PQK7"/>
<evidence type="ECO:0000313" key="2">
    <source>
        <dbReference type="Proteomes" id="UP000278627"/>
    </source>
</evidence>
<dbReference type="Gene3D" id="3.40.525.10">
    <property type="entry name" value="CRAL-TRIO lipid binding domain"/>
    <property type="match status" value="1"/>
</dbReference>
<evidence type="ECO:0000313" key="1">
    <source>
        <dbReference type="EMBL" id="VDN83485.1"/>
    </source>
</evidence>
<sequence length="348" mass="39986">MNELVQKLRVRLSEELPKDLNTTSNCNDGLMHMSTIWKHVYPNLKNIWKLEECSNGYNNSKNTENIDQHPLIRKYGRFLTQTKITRYLIKDVDNGLVFMEMPIENPEKFLKAVRVSDYLNVIFGFCEYFQNLVLENEKKTGRQSYAICIFDQKGYSFLSHMNPFGAINKLMLLFHFLFSKYNGSATSKLFNRFTIAENLPNDLLPYLSTDSIPVACGRKLFMPKALDNTCMPAKPITPLDYQESGQIWRRNSVHAISEVLTLKGGNAYRKVFKVVSGQVLLYEYFATGDLQFWVCQANEMMTPKFEHTTLRLTEEGEVVASANGALSINILNRSEIFSLKVNLSYAIV</sequence>
<dbReference type="WBParaSite" id="BPAG_0000232901-mRNA-1">
    <property type="protein sequence ID" value="BPAG_0000232901-mRNA-1"/>
    <property type="gene ID" value="BPAG_0000232901"/>
</dbReference>
<dbReference type="InterPro" id="IPR036865">
    <property type="entry name" value="CRAL-TRIO_dom_sf"/>
</dbReference>
<dbReference type="SUPFAM" id="SSF52087">
    <property type="entry name" value="CRAL/TRIO domain"/>
    <property type="match status" value="1"/>
</dbReference>
<gene>
    <name evidence="1" type="ORF">BPAG_LOCUS2299</name>
</gene>
<protein>
    <submittedName>
        <fullName evidence="3">CRAL-TRIO domain-containing protein</fullName>
    </submittedName>
</protein>
<dbReference type="Gene3D" id="2.60.120.680">
    <property type="entry name" value="GOLD domain"/>
    <property type="match status" value="1"/>
</dbReference>
<dbReference type="AlphaFoldDB" id="A0A158PQK7"/>
<name>A0A158PQK7_BRUPA</name>
<organism evidence="3">
    <name type="scientific">Brugia pahangi</name>
    <name type="common">Filarial nematode worm</name>
    <dbReference type="NCBI Taxonomy" id="6280"/>
    <lineage>
        <taxon>Eukaryota</taxon>
        <taxon>Metazoa</taxon>
        <taxon>Ecdysozoa</taxon>
        <taxon>Nematoda</taxon>
        <taxon>Chromadorea</taxon>
        <taxon>Rhabditida</taxon>
        <taxon>Spirurina</taxon>
        <taxon>Spiruromorpha</taxon>
        <taxon>Filarioidea</taxon>
        <taxon>Onchocercidae</taxon>
        <taxon>Brugia</taxon>
    </lineage>
</organism>
<dbReference type="Proteomes" id="UP000278627">
    <property type="component" value="Unassembled WGS sequence"/>
</dbReference>
<dbReference type="EMBL" id="UZAD01000307">
    <property type="protein sequence ID" value="VDN83485.1"/>
    <property type="molecule type" value="Genomic_DNA"/>
</dbReference>
<reference evidence="3" key="1">
    <citation type="submission" date="2016-04" db="UniProtKB">
        <authorList>
            <consortium name="WormBaseParasite"/>
        </authorList>
    </citation>
    <scope>IDENTIFICATION</scope>
</reference>
<reference evidence="1 2" key="2">
    <citation type="submission" date="2018-11" db="EMBL/GenBank/DDBJ databases">
        <authorList>
            <consortium name="Pathogen Informatics"/>
        </authorList>
    </citation>
    <scope>NUCLEOTIDE SEQUENCE [LARGE SCALE GENOMIC DNA]</scope>
</reference>
<evidence type="ECO:0000313" key="3">
    <source>
        <dbReference type="WBParaSite" id="BPAG_0000232901-mRNA-1"/>
    </source>
</evidence>